<evidence type="ECO:0000313" key="1">
    <source>
        <dbReference type="EMBL" id="GFH28509.1"/>
    </source>
</evidence>
<dbReference type="EMBL" id="BLLF01003907">
    <property type="protein sequence ID" value="GFH28509.1"/>
    <property type="molecule type" value="Genomic_DNA"/>
</dbReference>
<accession>A0A6A0A7B2</accession>
<name>A0A6A0A7B2_HAELA</name>
<protein>
    <submittedName>
        <fullName evidence="1">Uncharacterized protein</fullName>
    </submittedName>
</protein>
<dbReference type="Proteomes" id="UP000485058">
    <property type="component" value="Unassembled WGS sequence"/>
</dbReference>
<organism evidence="1 2">
    <name type="scientific">Haematococcus lacustris</name>
    <name type="common">Green alga</name>
    <name type="synonym">Haematococcus pluvialis</name>
    <dbReference type="NCBI Taxonomy" id="44745"/>
    <lineage>
        <taxon>Eukaryota</taxon>
        <taxon>Viridiplantae</taxon>
        <taxon>Chlorophyta</taxon>
        <taxon>core chlorophytes</taxon>
        <taxon>Chlorophyceae</taxon>
        <taxon>CS clade</taxon>
        <taxon>Chlamydomonadales</taxon>
        <taxon>Haematococcaceae</taxon>
        <taxon>Haematococcus</taxon>
    </lineage>
</organism>
<dbReference type="AlphaFoldDB" id="A0A6A0A7B2"/>
<proteinExistence type="predicted"/>
<evidence type="ECO:0000313" key="2">
    <source>
        <dbReference type="Proteomes" id="UP000485058"/>
    </source>
</evidence>
<gene>
    <name evidence="1" type="ORF">HaLaN_27013</name>
</gene>
<reference evidence="1 2" key="1">
    <citation type="submission" date="2020-02" db="EMBL/GenBank/DDBJ databases">
        <title>Draft genome sequence of Haematococcus lacustris strain NIES-144.</title>
        <authorList>
            <person name="Morimoto D."/>
            <person name="Nakagawa S."/>
            <person name="Yoshida T."/>
            <person name="Sawayama S."/>
        </authorList>
    </citation>
    <scope>NUCLEOTIDE SEQUENCE [LARGE SCALE GENOMIC DNA]</scope>
    <source>
        <strain evidence="1 2">NIES-144</strain>
    </source>
</reference>
<comment type="caution">
    <text evidence="1">The sequence shown here is derived from an EMBL/GenBank/DDBJ whole genome shotgun (WGS) entry which is preliminary data.</text>
</comment>
<sequence>MALSFATQRSVPQRTPTSFAPRVRRVLLQRDTGRPVPLHRVRCFSEVSAQGHDTQFAVAAATNPRCSAKRQLGTRPQQQPQQAGWSG</sequence>
<keyword evidence="2" id="KW-1185">Reference proteome</keyword>